<dbReference type="InterPro" id="IPR009282">
    <property type="entry name" value="DUF937"/>
</dbReference>
<gene>
    <name evidence="1" type="ORF">J2T09_000124</name>
</gene>
<accession>A0ABT9PMK3</accession>
<dbReference type="Pfam" id="PF06078">
    <property type="entry name" value="DUF937"/>
    <property type="match status" value="1"/>
</dbReference>
<reference evidence="1 2" key="1">
    <citation type="submission" date="2023-07" db="EMBL/GenBank/DDBJ databases">
        <title>Sorghum-associated microbial communities from plants grown in Nebraska, USA.</title>
        <authorList>
            <person name="Schachtman D."/>
        </authorList>
    </citation>
    <scope>NUCLEOTIDE SEQUENCE [LARGE SCALE GENOMIC DNA]</scope>
    <source>
        <strain evidence="1 2">DS1307</strain>
    </source>
</reference>
<evidence type="ECO:0000313" key="2">
    <source>
        <dbReference type="Proteomes" id="UP001241472"/>
    </source>
</evidence>
<sequence length="274" mass="29505">MLPLFEMMLKAHGGTVTEALAKQFGLAQDQAEQAIEALMPAFSSGLKRTTANPYDLGPLMAAMFSGAYGKYFDNVGKAFTDQGKTDGTIVLERLFGSKEVSRAIAAQAEQLTGIGQDIFKRMMPAMAGTMMGGLFKQATGQLGDTEIYPMAAISQHWMKLMGFGTAASKTANDAIPSPFDNPYARAMRAMWGLEKPEKPQPSAFDPFADNLFAKSFQEMMSGGFGKTSEPSAAPANPLVDALNSMFDSGLEAHKSYQKGMEAIFDRYLGPAGKR</sequence>
<evidence type="ECO:0008006" key="3">
    <source>
        <dbReference type="Google" id="ProtNLM"/>
    </source>
</evidence>
<keyword evidence="2" id="KW-1185">Reference proteome</keyword>
<comment type="caution">
    <text evidence="1">The sequence shown here is derived from an EMBL/GenBank/DDBJ whole genome shotgun (WGS) entry which is preliminary data.</text>
</comment>
<proteinExistence type="predicted"/>
<organism evidence="1 2">
    <name type="scientific">Neorhizobium huautlense</name>
    <dbReference type="NCBI Taxonomy" id="67774"/>
    <lineage>
        <taxon>Bacteria</taxon>
        <taxon>Pseudomonadati</taxon>
        <taxon>Pseudomonadota</taxon>
        <taxon>Alphaproteobacteria</taxon>
        <taxon>Hyphomicrobiales</taxon>
        <taxon>Rhizobiaceae</taxon>
        <taxon>Rhizobium/Agrobacterium group</taxon>
        <taxon>Neorhizobium</taxon>
    </lineage>
</organism>
<name>A0ABT9PMK3_9HYPH</name>
<dbReference type="RefSeq" id="WP_306829964.1">
    <property type="nucleotide sequence ID" value="NZ_JAUSRF010000001.1"/>
</dbReference>
<evidence type="ECO:0000313" key="1">
    <source>
        <dbReference type="EMBL" id="MDP9835383.1"/>
    </source>
</evidence>
<dbReference type="Proteomes" id="UP001241472">
    <property type="component" value="Unassembled WGS sequence"/>
</dbReference>
<dbReference type="EMBL" id="JAUSRF010000001">
    <property type="protein sequence ID" value="MDP9835383.1"/>
    <property type="molecule type" value="Genomic_DNA"/>
</dbReference>
<protein>
    <recommendedName>
        <fullName evidence="3">DUF937 domain-containing protein</fullName>
    </recommendedName>
</protein>